<dbReference type="GO" id="GO:0005874">
    <property type="term" value="C:microtubule"/>
    <property type="evidence" value="ECO:0007669"/>
    <property type="project" value="UniProtKB-KW"/>
</dbReference>
<evidence type="ECO:0000256" key="9">
    <source>
        <dbReference type="ARBA" id="ARBA00023069"/>
    </source>
</evidence>
<evidence type="ECO:0000256" key="12">
    <source>
        <dbReference type="ARBA" id="ARBA00031568"/>
    </source>
</evidence>
<dbReference type="AlphaFoldDB" id="A0AAW1G1M3"/>
<dbReference type="GO" id="GO:0031267">
    <property type="term" value="F:small GTPase binding"/>
    <property type="evidence" value="ECO:0007669"/>
    <property type="project" value="InterPro"/>
</dbReference>
<dbReference type="EMBL" id="JBCEZU010000013">
    <property type="protein sequence ID" value="KAK9540771.1"/>
    <property type="molecule type" value="Genomic_DNA"/>
</dbReference>
<keyword evidence="8 13" id="KW-0175">Coiled coil</keyword>
<dbReference type="Proteomes" id="UP001488805">
    <property type="component" value="Unassembled WGS sequence"/>
</dbReference>
<evidence type="ECO:0000256" key="7">
    <source>
        <dbReference type="ARBA" id="ARBA00022846"/>
    </source>
</evidence>
<feature type="coiled-coil region" evidence="13">
    <location>
        <begin position="254"/>
        <end position="333"/>
    </location>
</feature>
<dbReference type="PANTHER" id="PTHR31543">
    <property type="entry name" value="DYNEIN REGULATORY COMPLEX SUBUNIT 4"/>
    <property type="match status" value="1"/>
</dbReference>
<protein>
    <recommendedName>
        <fullName evidence="4">Dynein regulatory complex subunit 4</fullName>
    </recommendedName>
    <alternativeName>
        <fullName evidence="12">Growth arrest-specific protein 8</fullName>
    </alternativeName>
</protein>
<keyword evidence="11" id="KW-0966">Cell projection</keyword>
<evidence type="ECO:0000256" key="13">
    <source>
        <dbReference type="SAM" id="Coils"/>
    </source>
</evidence>
<dbReference type="PANTHER" id="PTHR31543:SF0">
    <property type="entry name" value="DYNEIN REGULATORY COMPLEX SUBUNIT 4"/>
    <property type="match status" value="1"/>
</dbReference>
<keyword evidence="6" id="KW-0493">Microtubule</keyword>
<name>A0AAW1G1M3_ZOAVI</name>
<reference evidence="15 16" key="1">
    <citation type="journal article" date="2024" name="Genome Biol. Evol.">
        <title>Chromosome-level genome assembly of the viviparous eelpout Zoarces viviparus.</title>
        <authorList>
            <person name="Fuhrmann N."/>
            <person name="Brasseur M.V."/>
            <person name="Bakowski C.E."/>
            <person name="Podsiadlowski L."/>
            <person name="Prost S."/>
            <person name="Krehenwinkel H."/>
            <person name="Mayer C."/>
        </authorList>
    </citation>
    <scope>NUCLEOTIDE SEQUENCE [LARGE SCALE GENOMIC DNA]</scope>
    <source>
        <strain evidence="15">NO-MEL_2022_Ind0_liver</strain>
    </source>
</reference>
<comment type="caution">
    <text evidence="15">The sequence shown here is derived from an EMBL/GenBank/DDBJ whole genome shotgun (WGS) entry which is preliminary data.</text>
</comment>
<dbReference type="InterPro" id="IPR039308">
    <property type="entry name" value="GAS8"/>
</dbReference>
<evidence type="ECO:0000256" key="6">
    <source>
        <dbReference type="ARBA" id="ARBA00022701"/>
    </source>
</evidence>
<evidence type="ECO:0000256" key="2">
    <source>
        <dbReference type="ARBA" id="ARBA00004245"/>
    </source>
</evidence>
<keyword evidence="9" id="KW-0969">Cilium</keyword>
<evidence type="ECO:0000256" key="11">
    <source>
        <dbReference type="ARBA" id="ARBA00023273"/>
    </source>
</evidence>
<evidence type="ECO:0000256" key="3">
    <source>
        <dbReference type="ARBA" id="ARBA00009859"/>
    </source>
</evidence>
<sequence length="477" mass="55534">MPPKTQIKKAVKGKSVVDCLSTEEMSKDQLEEHIVRLREELDREREERSYFQLERDKIQAFWEISKRRLEEQQAELRSRNREREEAEERHRVEITVYKQKLKHVLSEHHDTVSGLKVDAVTSTALLQNQHTQSELGLQRDLHDLQADFREKKLHNGNLNKELELKHQVELMELAINRDKIIRDMEVKYHDKMQSMAEAEAKKRQAEVDGIEDRMKSRVETLIEEHDRALRHADHYYSAVQKKLLLDQKKLKDELAKETKLQARADRKLSAAEREKKRLSEALQEAQQKLPELQKQQHDYKQAKTKIVATKARVKVLEKELRDLSMEHELMLQAFEKVQQQHDELLQKQTEVILDMQQKNGLKQLLLERKLAALTETVEKKEAQLCAALAASNIDQTAGSSAANKLQGMLESKQATIDALQSDLARDRTEYDNLLQTCKEKLKDLDVPLYDFPFRSSELLLAGQTRRRDSPGPAASNQ</sequence>
<evidence type="ECO:0000313" key="16">
    <source>
        <dbReference type="Proteomes" id="UP001488805"/>
    </source>
</evidence>
<keyword evidence="10" id="KW-0206">Cytoskeleton</keyword>
<dbReference type="Pfam" id="PF13851">
    <property type="entry name" value="GAS"/>
    <property type="match status" value="1"/>
</dbReference>
<feature type="coiled-coil region" evidence="13">
    <location>
        <begin position="181"/>
        <end position="208"/>
    </location>
</feature>
<keyword evidence="7" id="KW-0282">Flagellum</keyword>
<evidence type="ECO:0000256" key="4">
    <source>
        <dbReference type="ARBA" id="ARBA00021301"/>
    </source>
</evidence>
<organism evidence="15 16">
    <name type="scientific">Zoarces viviparus</name>
    <name type="common">Viviparous eelpout</name>
    <name type="synonym">Blennius viviparus</name>
    <dbReference type="NCBI Taxonomy" id="48416"/>
    <lineage>
        <taxon>Eukaryota</taxon>
        <taxon>Metazoa</taxon>
        <taxon>Chordata</taxon>
        <taxon>Craniata</taxon>
        <taxon>Vertebrata</taxon>
        <taxon>Euteleostomi</taxon>
        <taxon>Actinopterygii</taxon>
        <taxon>Neopterygii</taxon>
        <taxon>Teleostei</taxon>
        <taxon>Neoteleostei</taxon>
        <taxon>Acanthomorphata</taxon>
        <taxon>Eupercaria</taxon>
        <taxon>Perciformes</taxon>
        <taxon>Cottioidei</taxon>
        <taxon>Zoarcales</taxon>
        <taxon>Zoarcidae</taxon>
        <taxon>Zoarcinae</taxon>
        <taxon>Zoarces</taxon>
    </lineage>
</organism>
<gene>
    <name evidence="15" type="ORF">VZT92_003201</name>
</gene>
<evidence type="ECO:0000256" key="8">
    <source>
        <dbReference type="ARBA" id="ARBA00023054"/>
    </source>
</evidence>
<dbReference type="GO" id="GO:0031514">
    <property type="term" value="C:motile cilium"/>
    <property type="evidence" value="ECO:0007669"/>
    <property type="project" value="UniProtKB-SubCell"/>
</dbReference>
<keyword evidence="16" id="KW-1185">Reference proteome</keyword>
<feature type="coiled-coil region" evidence="13">
    <location>
        <begin position="20"/>
        <end position="89"/>
    </location>
</feature>
<evidence type="ECO:0000256" key="5">
    <source>
        <dbReference type="ARBA" id="ARBA00022490"/>
    </source>
</evidence>
<dbReference type="GO" id="GO:0030317">
    <property type="term" value="P:flagellated sperm motility"/>
    <property type="evidence" value="ECO:0007669"/>
    <property type="project" value="TreeGrafter"/>
</dbReference>
<feature type="coiled-coil region" evidence="13">
    <location>
        <begin position="363"/>
        <end position="436"/>
    </location>
</feature>
<comment type="subcellular location">
    <subcellularLocation>
        <location evidence="1">Cell projection</location>
        <location evidence="1">Cilium</location>
        <location evidence="1">Flagellum</location>
    </subcellularLocation>
    <subcellularLocation>
        <location evidence="2">Cytoplasm</location>
        <location evidence="2">Cytoskeleton</location>
    </subcellularLocation>
</comment>
<evidence type="ECO:0000259" key="14">
    <source>
        <dbReference type="Pfam" id="PF13851"/>
    </source>
</evidence>
<comment type="similarity">
    <text evidence="3">Belongs to the DRC4 family.</text>
</comment>
<keyword evidence="5" id="KW-0963">Cytoplasm</keyword>
<accession>A0AAW1G1M3</accession>
<feature type="domain" description="Growth arrest-specific protein 8" evidence="14">
    <location>
        <begin position="221"/>
        <end position="419"/>
    </location>
</feature>
<evidence type="ECO:0000313" key="15">
    <source>
        <dbReference type="EMBL" id="KAK9540771.1"/>
    </source>
</evidence>
<proteinExistence type="inferred from homology"/>
<evidence type="ECO:0000256" key="1">
    <source>
        <dbReference type="ARBA" id="ARBA00004230"/>
    </source>
</evidence>
<dbReference type="GO" id="GO:0008017">
    <property type="term" value="F:microtubule binding"/>
    <property type="evidence" value="ECO:0007669"/>
    <property type="project" value="InterPro"/>
</dbReference>
<dbReference type="GO" id="GO:0005794">
    <property type="term" value="C:Golgi apparatus"/>
    <property type="evidence" value="ECO:0007669"/>
    <property type="project" value="TreeGrafter"/>
</dbReference>
<dbReference type="InterPro" id="IPR025593">
    <property type="entry name" value="GAS8_dom"/>
</dbReference>
<evidence type="ECO:0000256" key="10">
    <source>
        <dbReference type="ARBA" id="ARBA00023212"/>
    </source>
</evidence>